<gene>
    <name evidence="1" type="ORF">TSAR_013535</name>
</gene>
<organism evidence="1 2">
    <name type="scientific">Trichomalopsis sarcophagae</name>
    <dbReference type="NCBI Taxonomy" id="543379"/>
    <lineage>
        <taxon>Eukaryota</taxon>
        <taxon>Metazoa</taxon>
        <taxon>Ecdysozoa</taxon>
        <taxon>Arthropoda</taxon>
        <taxon>Hexapoda</taxon>
        <taxon>Insecta</taxon>
        <taxon>Pterygota</taxon>
        <taxon>Neoptera</taxon>
        <taxon>Endopterygota</taxon>
        <taxon>Hymenoptera</taxon>
        <taxon>Apocrita</taxon>
        <taxon>Proctotrupomorpha</taxon>
        <taxon>Chalcidoidea</taxon>
        <taxon>Pteromalidae</taxon>
        <taxon>Pteromalinae</taxon>
        <taxon>Trichomalopsis</taxon>
    </lineage>
</organism>
<reference evidence="1 2" key="1">
    <citation type="journal article" date="2017" name="Curr. Biol.">
        <title>The Evolution of Venom by Co-option of Single-Copy Genes.</title>
        <authorList>
            <person name="Martinson E.O."/>
            <person name="Mrinalini"/>
            <person name="Kelkar Y.D."/>
            <person name="Chang C.H."/>
            <person name="Werren J.H."/>
        </authorList>
    </citation>
    <scope>NUCLEOTIDE SEQUENCE [LARGE SCALE GENOMIC DNA]</scope>
    <source>
        <strain evidence="1 2">Alberta</strain>
        <tissue evidence="1">Whole body</tissue>
    </source>
</reference>
<evidence type="ECO:0000313" key="2">
    <source>
        <dbReference type="Proteomes" id="UP000215335"/>
    </source>
</evidence>
<sequence length="89" mass="10285">MHRRQSQAFDKNQSKGDTALGHQICYAILFSKIQTRVDFTNAAAPFAPYLRLSLKPHTHDARFCVDFAKLSRLRSVNRISSSRMIIRNY</sequence>
<comment type="caution">
    <text evidence="1">The sequence shown here is derived from an EMBL/GenBank/DDBJ whole genome shotgun (WGS) entry which is preliminary data.</text>
</comment>
<keyword evidence="2" id="KW-1185">Reference proteome</keyword>
<accession>A0A232EL28</accession>
<dbReference type="Proteomes" id="UP000215335">
    <property type="component" value="Unassembled WGS sequence"/>
</dbReference>
<protein>
    <submittedName>
        <fullName evidence="1">Uncharacterized protein</fullName>
    </submittedName>
</protein>
<dbReference type="AlphaFoldDB" id="A0A232EL28"/>
<dbReference type="EMBL" id="NNAY01003644">
    <property type="protein sequence ID" value="OXU19060.1"/>
    <property type="molecule type" value="Genomic_DNA"/>
</dbReference>
<proteinExistence type="predicted"/>
<evidence type="ECO:0000313" key="1">
    <source>
        <dbReference type="EMBL" id="OXU19060.1"/>
    </source>
</evidence>
<name>A0A232EL28_9HYME</name>